<reference evidence="13 14" key="1">
    <citation type="journal article" date="2023" name="Plants (Basel)">
        <title>Bridging the Gap: Combining Genomics and Transcriptomics Approaches to Understand Stylosanthes scabra, an Orphan Legume from the Brazilian Caatinga.</title>
        <authorList>
            <person name="Ferreira-Neto J.R.C."/>
            <person name="da Silva M.D."/>
            <person name="Binneck E."/>
            <person name="de Melo N.F."/>
            <person name="da Silva R.H."/>
            <person name="de Melo A.L.T.M."/>
            <person name="Pandolfi V."/>
            <person name="Bustamante F.O."/>
            <person name="Brasileiro-Vidal A.C."/>
            <person name="Benko-Iseppon A.M."/>
        </authorList>
    </citation>
    <scope>NUCLEOTIDE SEQUENCE [LARGE SCALE GENOMIC DNA]</scope>
    <source>
        <tissue evidence="13">Leaves</tissue>
    </source>
</reference>
<evidence type="ECO:0000256" key="3">
    <source>
        <dbReference type="ARBA" id="ARBA00010617"/>
    </source>
</evidence>
<keyword evidence="6 12" id="KW-0479">Metal-binding</keyword>
<evidence type="ECO:0000256" key="6">
    <source>
        <dbReference type="ARBA" id="ARBA00022723"/>
    </source>
</evidence>
<dbReference type="PRINTS" id="PR00385">
    <property type="entry name" value="P450"/>
</dbReference>
<dbReference type="InterPro" id="IPR002401">
    <property type="entry name" value="Cyt_P450_E_grp-I"/>
</dbReference>
<dbReference type="Proteomes" id="UP001341840">
    <property type="component" value="Unassembled WGS sequence"/>
</dbReference>
<evidence type="ECO:0000256" key="2">
    <source>
        <dbReference type="ARBA" id="ARBA00004167"/>
    </source>
</evidence>
<dbReference type="InterPro" id="IPR036396">
    <property type="entry name" value="Cyt_P450_sf"/>
</dbReference>
<evidence type="ECO:0000256" key="7">
    <source>
        <dbReference type="ARBA" id="ARBA00022989"/>
    </source>
</evidence>
<evidence type="ECO:0000256" key="1">
    <source>
        <dbReference type="ARBA" id="ARBA00001971"/>
    </source>
</evidence>
<dbReference type="InterPro" id="IPR001128">
    <property type="entry name" value="Cyt_P450"/>
</dbReference>
<dbReference type="PANTHER" id="PTHR47953">
    <property type="entry name" value="OS08G0105600 PROTEIN"/>
    <property type="match status" value="1"/>
</dbReference>
<keyword evidence="7" id="KW-1133">Transmembrane helix</keyword>
<evidence type="ECO:0000256" key="5">
    <source>
        <dbReference type="ARBA" id="ARBA00022692"/>
    </source>
</evidence>
<dbReference type="Gene3D" id="1.10.630.10">
    <property type="entry name" value="Cytochrome P450"/>
    <property type="match status" value="1"/>
</dbReference>
<accession>A0ABU6TH68</accession>
<dbReference type="InterPro" id="IPR017972">
    <property type="entry name" value="Cyt_P450_CS"/>
</dbReference>
<comment type="caution">
    <text evidence="13">The sequence shown here is derived from an EMBL/GenBank/DDBJ whole genome shotgun (WGS) entry which is preliminary data.</text>
</comment>
<dbReference type="SUPFAM" id="SSF48264">
    <property type="entry name" value="Cytochrome P450"/>
    <property type="match status" value="1"/>
</dbReference>
<proteinExistence type="inferred from homology"/>
<evidence type="ECO:0000313" key="13">
    <source>
        <dbReference type="EMBL" id="MED6148067.1"/>
    </source>
</evidence>
<keyword evidence="14" id="KW-1185">Reference proteome</keyword>
<keyword evidence="4 12" id="KW-0349">Heme</keyword>
<comment type="cofactor">
    <cofactor evidence="1">
        <name>heme</name>
        <dbReference type="ChEBI" id="CHEBI:30413"/>
    </cofactor>
</comment>
<keyword evidence="11" id="KW-0472">Membrane</keyword>
<comment type="subcellular location">
    <subcellularLocation>
        <location evidence="2">Membrane</location>
        <topology evidence="2">Single-pass membrane protein</topology>
    </subcellularLocation>
</comment>
<dbReference type="EMBL" id="JASCZI010090956">
    <property type="protein sequence ID" value="MED6148067.1"/>
    <property type="molecule type" value="Genomic_DNA"/>
</dbReference>
<dbReference type="Pfam" id="PF00067">
    <property type="entry name" value="p450"/>
    <property type="match status" value="1"/>
</dbReference>
<evidence type="ECO:0000256" key="11">
    <source>
        <dbReference type="ARBA" id="ARBA00023136"/>
    </source>
</evidence>
<name>A0ABU6TH68_9FABA</name>
<keyword evidence="8 12" id="KW-0560">Oxidoreductase</keyword>
<evidence type="ECO:0000256" key="10">
    <source>
        <dbReference type="ARBA" id="ARBA00023033"/>
    </source>
</evidence>
<comment type="similarity">
    <text evidence="3 12">Belongs to the cytochrome P450 family.</text>
</comment>
<evidence type="ECO:0000256" key="12">
    <source>
        <dbReference type="RuleBase" id="RU000461"/>
    </source>
</evidence>
<dbReference type="PRINTS" id="PR00463">
    <property type="entry name" value="EP450I"/>
</dbReference>
<protein>
    <submittedName>
        <fullName evidence="13">Uncharacterized protein</fullName>
    </submittedName>
</protein>
<evidence type="ECO:0000256" key="9">
    <source>
        <dbReference type="ARBA" id="ARBA00023004"/>
    </source>
</evidence>
<keyword evidence="5" id="KW-0812">Transmembrane</keyword>
<evidence type="ECO:0000256" key="8">
    <source>
        <dbReference type="ARBA" id="ARBA00023002"/>
    </source>
</evidence>
<sequence>MKYLKAVIKETLRLHPPGPLLIPRECERACEIHGYHIPAKSKIIINAWAIAMDPNYWTEPERFYPERFLDSTIDFKGNNFEFIPFGAGRRICPGMHYGVASVELILALLLYHFDWKLPSGIKSEDLDMSELFGASVVKKSDLSLVPMVARSIA</sequence>
<organism evidence="13 14">
    <name type="scientific">Stylosanthes scabra</name>
    <dbReference type="NCBI Taxonomy" id="79078"/>
    <lineage>
        <taxon>Eukaryota</taxon>
        <taxon>Viridiplantae</taxon>
        <taxon>Streptophyta</taxon>
        <taxon>Embryophyta</taxon>
        <taxon>Tracheophyta</taxon>
        <taxon>Spermatophyta</taxon>
        <taxon>Magnoliopsida</taxon>
        <taxon>eudicotyledons</taxon>
        <taxon>Gunneridae</taxon>
        <taxon>Pentapetalae</taxon>
        <taxon>rosids</taxon>
        <taxon>fabids</taxon>
        <taxon>Fabales</taxon>
        <taxon>Fabaceae</taxon>
        <taxon>Papilionoideae</taxon>
        <taxon>50 kb inversion clade</taxon>
        <taxon>dalbergioids sensu lato</taxon>
        <taxon>Dalbergieae</taxon>
        <taxon>Pterocarpus clade</taxon>
        <taxon>Stylosanthes</taxon>
    </lineage>
</organism>
<evidence type="ECO:0000256" key="4">
    <source>
        <dbReference type="ARBA" id="ARBA00022617"/>
    </source>
</evidence>
<evidence type="ECO:0000313" key="14">
    <source>
        <dbReference type="Proteomes" id="UP001341840"/>
    </source>
</evidence>
<keyword evidence="9 12" id="KW-0408">Iron</keyword>
<keyword evidence="10 12" id="KW-0503">Monooxygenase</keyword>
<dbReference type="PROSITE" id="PS00086">
    <property type="entry name" value="CYTOCHROME_P450"/>
    <property type="match status" value="1"/>
</dbReference>
<dbReference type="InterPro" id="IPR052306">
    <property type="entry name" value="CYP450_71D"/>
</dbReference>
<gene>
    <name evidence="13" type="ORF">PIB30_117928</name>
</gene>
<dbReference type="PANTHER" id="PTHR47953:SF19">
    <property type="entry name" value="OS06G0641600 PROTEIN"/>
    <property type="match status" value="1"/>
</dbReference>